<evidence type="ECO:0000256" key="2">
    <source>
        <dbReference type="ARBA" id="ARBA00022723"/>
    </source>
</evidence>
<dbReference type="InterPro" id="IPR036443">
    <property type="entry name" value="Znf_RanBP2_sf"/>
</dbReference>
<feature type="compositionally biased region" description="Low complexity" evidence="8">
    <location>
        <begin position="2684"/>
        <end position="2700"/>
    </location>
</feature>
<dbReference type="SUPFAM" id="SSF50729">
    <property type="entry name" value="PH domain-like"/>
    <property type="match status" value="4"/>
</dbReference>
<dbReference type="GO" id="GO:0008270">
    <property type="term" value="F:zinc ion binding"/>
    <property type="evidence" value="ECO:0007669"/>
    <property type="project" value="UniProtKB-KW"/>
</dbReference>
<keyword evidence="2" id="KW-0479">Metal-binding</keyword>
<feature type="region of interest" description="Disordered" evidence="8">
    <location>
        <begin position="1746"/>
        <end position="1772"/>
    </location>
</feature>
<sequence length="3029" mass="332718">MRRSKIEVDRYVSSVQSSSPSLKEKPVKGFLFAKLYFEAKEYELAKRHVSEYLKIQERDPKAHKFLGQLYERDGNISKAVGCYKRSVDLNPAQKDLVLKVAELLVSQEDCDSRAEFWVEKAAKLLPGSPAVFNLKERLLSRQGQQGWNRLFDLLQAELAARPGDPHVNVKLVQLFCKDGRLEEAVKHCLSAEKRGILRHSLDWYSVVVETLKEYLAQPAVSGNEKMCRRLQRELLLSLFDQAMQETSSIARRHADDLLEVFFGDARSPVPARCHTAPQNGSGETADLEAVVDLAALCYLLAYQTPRPKPKITKRDQPAHQFLDLMASDRQSQAGHMLLNLSADPSTLIREVVEAFGNRSGQDSLVELLFGSQASTTTSFIVNDDIRSLNAMAPEISHLAKCDSGSILLNCGDLQHLTWLGLQWTFMAQTADLRDWLRQLFPKLTLETSKLEANAPESICLLDLEVFVHGVVFCSHCQLQETARLSAGLNQPLYEPRCLPLPLIRLLSTDRQREWWDAVYSLIHKRAAPGTSAKLRMIVQHGLSTLRAGEKHGLQPALAIHWARVLNQTGDGVNSYYDQKEYIGRSVHYWQIVLPLLDKIRHRRSIPEPLDPLFIHFPSRDIQISSVKALEDEAQIAYATLLDIEGRTEEAIATLETINNISSSWHLAQIYQRLSEEASNGVEETQDRCFMFLKKFRAYLAKIYNANAEEIDKLPVSMEEVVDLLNDVNQQLGDGGEAWRRKRRKRKHQRDEAQHTRVQRTPTKPPLRSHTSSSQHPRQTKASSLHRNGTCKSITHVHSYIVQQNEVHDLRHNGSAAMGSPHHKMYSDSYGAEGLQDSFTPVQSYHGAPLTVATTGPSVYYNQSPAYNSQYLLRTAANVTPTKGPMYGMNRMPPQQHMYAYQPPTHTPPLQAAPSCMYPPQEQVFGAPLRFESPATSLLSPYSEEYYAQSQQTAANPSLPEPGYFTKPSVVPAQPPKSTEGKPVDFGKLSFGQQAPAEAPKVPIFGAGVGSQSTPSPAFKFNSNFKSNDGDFTFSASQNKHSDSLLGLLTSDLPPKAEDKPTTQDQPPAQSNIFTFGNKGTSGFTFVDSSQGVSAGSLFGKADQPFKFGEVSKPVFGLPQQAAEEARDSESDNDSSHIEEDDDGPHFEPIVPLPDKVDVKTGEEDEEEMFCNRAKLFRFDNETKEWKERGIGNVKILKNNITGKVRLLMRREQVLKICANHYITTDMLLKPNSGSDKSWVWNAIDYADEEPKPEQLAIRFKTVDEAALFKSKFEEAQKIVQETQDEEPKKTEESAAAPRTDSLAALFAPKEGEWKCDVCCIMNKPSVVKCVACTTPNPNAKSTNGQAPAEPKSSPFSFKFGADSAQSSSSAVSATTGSLAAQFAPKEGEWRCDVCCITNKPSAVKCVACTTPNPNAKPTDIQASTENKSSPFSFKFGVDSSQSSTSAVSTSSGSLAAQFAPKEGEWKCDVCCIMNKPSVVKCAACTTPNPNAKSTDVQVTTENKASPFSFKFGVDSTETSGTPASSSAFSGFSGFGASMPGSFTFGTTKPVEAPTNAFAAFGAGFGAGFGKKSEQWTCEECSTKNDTSTETCSSCKLAKGSTKAAITPQPSETKSSPVPVVKKDIDLAAQFGKKPGQWDCDTCLVRNESSAAACVSCGAANPIPFEARFAKKEGDWDCDTCLLRNNASAQKCVACQAPNPNAKESTKTSTSAPSASSFSFSFKNKSSSNQPSSGGFTFGSTFQFGQSKDKENSSQSFKFEAPQTSSSTTTSSGFSFSVPAGGFKFGTQEDATKDATEAKEPPSNSASSFLKSMADKHNEKEETAATEPAQQPSTLTFSDFGKTSSGEFNFAEEEPKETTATESEEENPLISGKSGGFSFADLAKSSGGSFQFGEKDPNFKGFTRAGEQLFTSFQATPSKTETGKEGEEDDMYKTEENDDIQFEPVVQMPDKVDLVTGEEDEEPLYSQRVKLFRFDSDISQWKERGVGVLKFLKNNSNGRLRILMRREQVLKVCANHWITTTMNLKPLAGSDKAWMWMANDFADGDASLEQLAAKLKLLLLDIPLQTPHKLVDTGRTAHLIKKAEEMKSGLKDLNLVIKTQGDTTGPTLEWDNYDLREDALDDTTETSVYASPSASSPLRKNLFCFGEASSGFSFNFQPVISPSKSPAKLNQSGASVGTDDEDGAQEEERDGQYFEPVCTLPELIEPSTGEENEQVVFCYRAKLYRYDVNQWKEKGIGDLKILQNLTTKRVRLIMRRDQVLKLCANHWITETMKLEPMTGAERAWVWVAMDFAEETEGKVEKLAVRFKLEDTSKTFKQVFDEAKIAQEKQELMTPLAPLNTSTTTTTSATTTPSKSGTSVCGKEAIAILEETTKERSKPCPETVSSPAEGQSSSSSVAKTVMSPPKFVFGPDSIQKIFGSPKSTSITAESITTKAKGFGLTPGASTESPVFKIPDNGLDLKLFNDNPIAFWSSTTTAKFDPPAPPAAEGGGAGSDEDVEIVYVREPTAEQAALAKKLQLPLTFFCYKNEPGYVSDESEDDETYESAVRALNGKLYLDAPQKQAAATGGDEADCVVVWEKKPTPEEEQRARSLQLPPHFFCGIGPDSDTDHDKSEDFETEVRKAQQALDAQLQGSTKTKTDKTSSEPPQASEEQASGSTEAATAPPVCEERTAEQPKETSSEPAPPAATTTSTTTTSSSSSSSDPIDLSTKKSSEPDTEKDAAASQDESAAFGFGSLSGFSFADLAKNTDGFAFGTADSNFSWANAGAAVFGSATATTSKSTGETGDNEEEETPNNVDIHFEPIVSLPEEDEEILFKERTKLYRWDRDLAQWKERGVGDIKILFHPVKHYYRILMRRDQILKVCANHTITKDMELKPMNASPNALVWIATDYSETLTRWRGRRGAAGRKFKTPEITESFRKTFCDCQSRIGDDGGSSVASPHMSRVQEHSRESNPQVFLNVEADGQNLGTITIELFSHIVPKTAENFRALCTGEKGFGLKGSIFHRVIPDFMCQGGDITNGDGYWRKIYLRH</sequence>
<dbReference type="PANTHER" id="PTHR23138:SF94">
    <property type="entry name" value="RAN BINDING PROTEIN 1"/>
    <property type="match status" value="1"/>
</dbReference>
<feature type="region of interest" description="Disordered" evidence="8">
    <location>
        <begin position="1045"/>
        <end position="1070"/>
    </location>
</feature>
<feature type="domain" description="PPIase cyclophilin-type" evidence="9">
    <location>
        <begin position="2955"/>
        <end position="3029"/>
    </location>
</feature>
<feature type="region of interest" description="Disordered" evidence="8">
    <location>
        <begin position="1119"/>
        <end position="1153"/>
    </location>
</feature>
<feature type="domain" description="RanBP2-type" evidence="11">
    <location>
        <begin position="1309"/>
        <end position="1338"/>
    </location>
</feature>
<feature type="region of interest" description="Disordered" evidence="8">
    <location>
        <begin position="2369"/>
        <end position="2397"/>
    </location>
</feature>
<feature type="compositionally biased region" description="Polar residues" evidence="8">
    <location>
        <begin position="2164"/>
        <end position="2174"/>
    </location>
</feature>
<feature type="compositionally biased region" description="Acidic residues" evidence="8">
    <location>
        <begin position="2177"/>
        <end position="2188"/>
    </location>
</feature>
<evidence type="ECO:0000256" key="5">
    <source>
        <dbReference type="ARBA" id="ARBA00022833"/>
    </source>
</evidence>
<feature type="compositionally biased region" description="Basic and acidic residues" evidence="8">
    <location>
        <begin position="2706"/>
        <end position="2719"/>
    </location>
</feature>
<dbReference type="Gene3D" id="4.10.1060.10">
    <property type="entry name" value="Zinc finger, RanBP2-type"/>
    <property type="match status" value="5"/>
</dbReference>
<feature type="domain" description="RanBD1" evidence="10">
    <location>
        <begin position="2192"/>
        <end position="2327"/>
    </location>
</feature>
<feature type="region of interest" description="Disordered" evidence="8">
    <location>
        <begin position="1338"/>
        <end position="1357"/>
    </location>
</feature>
<dbReference type="SUPFAM" id="SSF50891">
    <property type="entry name" value="Cyclophilin-like"/>
    <property type="match status" value="1"/>
</dbReference>
<dbReference type="Pfam" id="PF00641">
    <property type="entry name" value="Zn_ribbon_RanBP"/>
    <property type="match status" value="5"/>
</dbReference>
<dbReference type="FunFam" id="2.30.29.30:FF:000018">
    <property type="entry name" value="E3 SUMO-protein ligase RanBP2"/>
    <property type="match status" value="3"/>
</dbReference>
<dbReference type="PROSITE" id="PS50072">
    <property type="entry name" value="CSA_PPIASE_2"/>
    <property type="match status" value="1"/>
</dbReference>
<dbReference type="InterPro" id="IPR011990">
    <property type="entry name" value="TPR-like_helical_dom_sf"/>
</dbReference>
<dbReference type="Pfam" id="PF12185">
    <property type="entry name" value="IR1-M"/>
    <property type="match status" value="2"/>
</dbReference>
<dbReference type="PANTHER" id="PTHR23138">
    <property type="entry name" value="RAN BINDING PROTEIN"/>
    <property type="match status" value="1"/>
</dbReference>
<feature type="compositionally biased region" description="Polar residues" evidence="8">
    <location>
        <begin position="768"/>
        <end position="786"/>
    </location>
</feature>
<dbReference type="EMBL" id="JBBPFD010000012">
    <property type="protein sequence ID" value="KAK7904914.1"/>
    <property type="molecule type" value="Genomic_DNA"/>
</dbReference>
<feature type="compositionally biased region" description="Basic and acidic residues" evidence="8">
    <location>
        <begin position="1812"/>
        <end position="1822"/>
    </location>
</feature>
<feature type="compositionally biased region" description="Polar residues" evidence="8">
    <location>
        <begin position="1827"/>
        <end position="1846"/>
    </location>
</feature>
<dbReference type="SMART" id="SM00028">
    <property type="entry name" value="TPR"/>
    <property type="match status" value="1"/>
</dbReference>
<gene>
    <name evidence="12" type="ORF">WMY93_017521</name>
</gene>
<dbReference type="SUPFAM" id="SSF90209">
    <property type="entry name" value="Ran binding protein zinc finger-like"/>
    <property type="match status" value="5"/>
</dbReference>
<keyword evidence="13" id="KW-1185">Reference proteome</keyword>
<dbReference type="PROSITE" id="PS50005">
    <property type="entry name" value="TPR"/>
    <property type="match status" value="1"/>
</dbReference>
<dbReference type="InterPro" id="IPR002130">
    <property type="entry name" value="Cyclophilin-type_PPIase_dom"/>
</dbReference>
<dbReference type="SUPFAM" id="SSF48452">
    <property type="entry name" value="TPR-like"/>
    <property type="match status" value="1"/>
</dbReference>
<dbReference type="InterPro" id="IPR019734">
    <property type="entry name" value="TPR_rpt"/>
</dbReference>
<dbReference type="Proteomes" id="UP001460270">
    <property type="component" value="Unassembled WGS sequence"/>
</dbReference>
<dbReference type="InterPro" id="IPR001876">
    <property type="entry name" value="Znf_RanBP2"/>
</dbReference>
<dbReference type="PROSITE" id="PS50196">
    <property type="entry name" value="RANBD1"/>
    <property type="match status" value="4"/>
</dbReference>
<dbReference type="PRINTS" id="PR00153">
    <property type="entry name" value="CSAPPISMRASE"/>
</dbReference>
<feature type="domain" description="RanBP2-type" evidence="11">
    <location>
        <begin position="1385"/>
        <end position="1414"/>
    </location>
</feature>
<feature type="compositionally biased region" description="Low complexity" evidence="8">
    <location>
        <begin position="2339"/>
        <end position="2357"/>
    </location>
</feature>
<keyword evidence="1" id="KW-0597">Phosphoprotein</keyword>
<feature type="compositionally biased region" description="Polar residues" evidence="8">
    <location>
        <begin position="2643"/>
        <end position="2658"/>
    </location>
</feature>
<dbReference type="InterPro" id="IPR029000">
    <property type="entry name" value="Cyclophilin-like_dom_sf"/>
</dbReference>
<dbReference type="InterPro" id="IPR045255">
    <property type="entry name" value="RanBP1-like"/>
</dbReference>
<keyword evidence="4 6" id="KW-0863">Zinc-finger</keyword>
<feature type="domain" description="RanBP2-type" evidence="11">
    <location>
        <begin position="1633"/>
        <end position="1662"/>
    </location>
</feature>
<evidence type="ECO:0000256" key="4">
    <source>
        <dbReference type="ARBA" id="ARBA00022771"/>
    </source>
</evidence>
<accession>A0AAW0NUZ6</accession>
<dbReference type="InterPro" id="IPR000156">
    <property type="entry name" value="Ran_bind_dom"/>
</dbReference>
<feature type="domain" description="RanBP2-type" evidence="11">
    <location>
        <begin position="1571"/>
        <end position="1600"/>
    </location>
</feature>
<feature type="compositionally biased region" description="Low complexity" evidence="8">
    <location>
        <begin position="1763"/>
        <end position="1772"/>
    </location>
</feature>
<dbReference type="CDD" id="cd14684">
    <property type="entry name" value="RanBD1_RanBP2-like"/>
    <property type="match status" value="1"/>
</dbReference>
<keyword evidence="3" id="KW-0677">Repeat</keyword>
<dbReference type="Pfam" id="PF00160">
    <property type="entry name" value="Pro_isomerase"/>
    <property type="match status" value="1"/>
</dbReference>
<feature type="region of interest" description="Disordered" evidence="8">
    <location>
        <begin position="2337"/>
        <end position="2357"/>
    </location>
</feature>
<keyword evidence="5" id="KW-0862">Zinc</keyword>
<evidence type="ECO:0000313" key="12">
    <source>
        <dbReference type="EMBL" id="KAK7904914.1"/>
    </source>
</evidence>
<keyword evidence="7" id="KW-0802">TPR repeat</keyword>
<feature type="compositionally biased region" description="Low complexity" evidence="8">
    <location>
        <begin position="2383"/>
        <end position="2394"/>
    </location>
</feature>
<protein>
    <recommendedName>
        <fullName evidence="14">E3 SUMO-protein ligase RanBP2</fullName>
    </recommendedName>
</protein>
<feature type="compositionally biased region" description="Basic and acidic residues" evidence="8">
    <location>
        <begin position="1789"/>
        <end position="1799"/>
    </location>
</feature>
<dbReference type="GO" id="GO:0003755">
    <property type="term" value="F:peptidyl-prolyl cis-trans isomerase activity"/>
    <property type="evidence" value="ECO:0007669"/>
    <property type="project" value="InterPro"/>
</dbReference>
<dbReference type="Gene3D" id="1.25.40.10">
    <property type="entry name" value="Tetratricopeptide repeat domain"/>
    <property type="match status" value="1"/>
</dbReference>
<evidence type="ECO:0000256" key="1">
    <source>
        <dbReference type="ARBA" id="ARBA00022553"/>
    </source>
</evidence>
<dbReference type="InterPro" id="IPR022011">
    <property type="entry name" value="IR1-M"/>
</dbReference>
<dbReference type="SMART" id="SM00160">
    <property type="entry name" value="RanBD"/>
    <property type="match status" value="4"/>
</dbReference>
<evidence type="ECO:0000256" key="6">
    <source>
        <dbReference type="PROSITE-ProRule" id="PRU00322"/>
    </source>
</evidence>
<feature type="compositionally biased region" description="Basic and acidic residues" evidence="8">
    <location>
        <begin position="2605"/>
        <end position="2620"/>
    </location>
</feature>
<dbReference type="FunFam" id="1.25.40.10:FF:000114">
    <property type="entry name" value="E3 SUMO-protein ligase RanBP2 isoform X1"/>
    <property type="match status" value="1"/>
</dbReference>
<feature type="domain" description="RanBD1" evidence="10">
    <location>
        <begin position="2797"/>
        <end position="2929"/>
    </location>
</feature>
<feature type="repeat" description="TPR" evidence="7">
    <location>
        <begin position="60"/>
        <end position="93"/>
    </location>
</feature>
<dbReference type="FunFam" id="4.10.1060.10:FF:000003">
    <property type="entry name" value="E3 SUMO-protein ligase RanBP2"/>
    <property type="match status" value="5"/>
</dbReference>
<feature type="domain" description="RanBD1" evidence="10">
    <location>
        <begin position="1145"/>
        <end position="1281"/>
    </location>
</feature>
<dbReference type="Gene3D" id="2.30.29.30">
    <property type="entry name" value="Pleckstrin-homology domain (PH domain)/Phosphotyrosine-binding domain (PTB)"/>
    <property type="match status" value="4"/>
</dbReference>
<feature type="domain" description="RanBD1" evidence="10">
    <location>
        <begin position="1940"/>
        <end position="2055"/>
    </location>
</feature>
<evidence type="ECO:0000256" key="8">
    <source>
        <dbReference type="SAM" id="MobiDB-lite"/>
    </source>
</evidence>
<feature type="region of interest" description="Disordered" evidence="8">
    <location>
        <begin position="2580"/>
        <end position="2724"/>
    </location>
</feature>
<feature type="domain" description="RanBP2-type" evidence="11">
    <location>
        <begin position="1461"/>
        <end position="1490"/>
    </location>
</feature>
<feature type="region of interest" description="Disordered" evidence="8">
    <location>
        <begin position="1784"/>
        <end position="1877"/>
    </location>
</feature>
<dbReference type="SMART" id="SM00547">
    <property type="entry name" value="ZnF_RBZ"/>
    <property type="match status" value="6"/>
</dbReference>
<reference evidence="13" key="1">
    <citation type="submission" date="2024-04" db="EMBL/GenBank/DDBJ databases">
        <title>Salinicola lusitanus LLJ914,a marine bacterium isolated from the Okinawa Trough.</title>
        <authorList>
            <person name="Li J."/>
        </authorList>
    </citation>
    <scope>NUCLEOTIDE SEQUENCE [LARGE SCALE GENOMIC DNA]</scope>
</reference>
<feature type="compositionally biased region" description="Basic and acidic residues" evidence="8">
    <location>
        <begin position="2665"/>
        <end position="2677"/>
    </location>
</feature>
<name>A0AAW0NUZ6_9GOBI</name>
<evidence type="ECO:0000256" key="7">
    <source>
        <dbReference type="PROSITE-ProRule" id="PRU00339"/>
    </source>
</evidence>
<dbReference type="GO" id="GO:0005643">
    <property type="term" value="C:nuclear pore"/>
    <property type="evidence" value="ECO:0007669"/>
    <property type="project" value="TreeGrafter"/>
</dbReference>
<feature type="region of interest" description="Disordered" evidence="8">
    <location>
        <begin position="2164"/>
        <end position="2189"/>
    </location>
</feature>
<dbReference type="GO" id="GO:0005737">
    <property type="term" value="C:cytoplasm"/>
    <property type="evidence" value="ECO:0007669"/>
    <property type="project" value="TreeGrafter"/>
</dbReference>
<dbReference type="InterPro" id="IPR011993">
    <property type="entry name" value="PH-like_dom_sf"/>
</dbReference>
<organism evidence="12 13">
    <name type="scientific">Mugilogobius chulae</name>
    <name type="common">yellowstripe goby</name>
    <dbReference type="NCBI Taxonomy" id="88201"/>
    <lineage>
        <taxon>Eukaryota</taxon>
        <taxon>Metazoa</taxon>
        <taxon>Chordata</taxon>
        <taxon>Craniata</taxon>
        <taxon>Vertebrata</taxon>
        <taxon>Euteleostomi</taxon>
        <taxon>Actinopterygii</taxon>
        <taxon>Neopterygii</taxon>
        <taxon>Teleostei</taxon>
        <taxon>Neoteleostei</taxon>
        <taxon>Acanthomorphata</taxon>
        <taxon>Gobiaria</taxon>
        <taxon>Gobiiformes</taxon>
        <taxon>Gobioidei</taxon>
        <taxon>Gobiidae</taxon>
        <taxon>Gobionellinae</taxon>
        <taxon>Mugilogobius</taxon>
    </lineage>
</organism>
<evidence type="ECO:0000259" key="9">
    <source>
        <dbReference type="PROSITE" id="PS50072"/>
    </source>
</evidence>
<evidence type="ECO:0000259" key="10">
    <source>
        <dbReference type="PROSITE" id="PS50196"/>
    </source>
</evidence>
<dbReference type="GO" id="GO:0005096">
    <property type="term" value="F:GTPase activator activity"/>
    <property type="evidence" value="ECO:0007669"/>
    <property type="project" value="TreeGrafter"/>
</dbReference>
<dbReference type="Gene3D" id="2.40.100.10">
    <property type="entry name" value="Cyclophilin-like"/>
    <property type="match status" value="1"/>
</dbReference>
<feature type="compositionally biased region" description="Basic and acidic residues" evidence="8">
    <location>
        <begin position="1123"/>
        <end position="1137"/>
    </location>
</feature>
<dbReference type="PROSITE" id="PS50199">
    <property type="entry name" value="ZF_RANBP2_2"/>
    <property type="match status" value="6"/>
</dbReference>
<evidence type="ECO:0000313" key="13">
    <source>
        <dbReference type="Proteomes" id="UP001460270"/>
    </source>
</evidence>
<dbReference type="Pfam" id="PF00638">
    <property type="entry name" value="Ran_BP1"/>
    <property type="match status" value="4"/>
</dbReference>
<proteinExistence type="predicted"/>
<dbReference type="PROSITE" id="PS01358">
    <property type="entry name" value="ZF_RANBP2_1"/>
    <property type="match status" value="5"/>
</dbReference>
<feature type="domain" description="RanBP2-type" evidence="11">
    <location>
        <begin position="1671"/>
        <end position="1700"/>
    </location>
</feature>
<comment type="caution">
    <text evidence="12">The sequence shown here is derived from an EMBL/GenBank/DDBJ whole genome shotgun (WGS) entry which is preliminary data.</text>
</comment>
<evidence type="ECO:0000259" key="11">
    <source>
        <dbReference type="PROSITE" id="PS50199"/>
    </source>
</evidence>
<evidence type="ECO:0008006" key="14">
    <source>
        <dbReference type="Google" id="ProtNLM"/>
    </source>
</evidence>
<feature type="region of interest" description="Disordered" evidence="8">
    <location>
        <begin position="734"/>
        <end position="786"/>
    </location>
</feature>
<evidence type="ECO:0000256" key="3">
    <source>
        <dbReference type="ARBA" id="ARBA00022737"/>
    </source>
</evidence>